<dbReference type="OrthoDB" id="965354at2"/>
<sequence>MKIKQLAGILAFAVISSATQMSCDSKKENKAEEVQDEKEDVIDAQREGDTSDVREEQAELDSARKDYREAVRDSIKDKRD</sequence>
<dbReference type="STRING" id="1178516.AWR27_12685"/>
<feature type="compositionally biased region" description="Basic and acidic residues" evidence="1">
    <location>
        <begin position="41"/>
        <end position="80"/>
    </location>
</feature>
<evidence type="ECO:0000313" key="3">
    <source>
        <dbReference type="Proteomes" id="UP000187941"/>
    </source>
</evidence>
<keyword evidence="3" id="KW-1185">Reference proteome</keyword>
<dbReference type="RefSeq" id="WP_077133970.1">
    <property type="nucleotide sequence ID" value="NZ_CP014263.1"/>
</dbReference>
<reference evidence="2 3" key="1">
    <citation type="submission" date="2016-01" db="EMBL/GenBank/DDBJ databases">
        <authorList>
            <person name="Oliw E.H."/>
        </authorList>
    </citation>
    <scope>NUCLEOTIDE SEQUENCE [LARGE SCALE GENOMIC DNA]</scope>
    <source>
        <strain evidence="2 3">DY10</strain>
    </source>
</reference>
<evidence type="ECO:0000313" key="2">
    <source>
        <dbReference type="EMBL" id="AQG82468.1"/>
    </source>
</evidence>
<name>A0A1P9X4E4_9BACT</name>
<feature type="region of interest" description="Disordered" evidence="1">
    <location>
        <begin position="21"/>
        <end position="80"/>
    </location>
</feature>
<evidence type="ECO:0000256" key="1">
    <source>
        <dbReference type="SAM" id="MobiDB-lite"/>
    </source>
</evidence>
<protein>
    <submittedName>
        <fullName evidence="2">Uncharacterized protein</fullName>
    </submittedName>
</protein>
<gene>
    <name evidence="2" type="ORF">AWR27_12685</name>
</gene>
<dbReference type="EMBL" id="CP014263">
    <property type="protein sequence ID" value="AQG82468.1"/>
    <property type="molecule type" value="Genomic_DNA"/>
</dbReference>
<proteinExistence type="predicted"/>
<dbReference type="KEGG" id="smon:AWR27_12685"/>
<dbReference type="AlphaFoldDB" id="A0A1P9X4E4"/>
<dbReference type="Proteomes" id="UP000187941">
    <property type="component" value="Chromosome"/>
</dbReference>
<organism evidence="2 3">
    <name type="scientific">Spirosoma montaniterrae</name>
    <dbReference type="NCBI Taxonomy" id="1178516"/>
    <lineage>
        <taxon>Bacteria</taxon>
        <taxon>Pseudomonadati</taxon>
        <taxon>Bacteroidota</taxon>
        <taxon>Cytophagia</taxon>
        <taxon>Cytophagales</taxon>
        <taxon>Cytophagaceae</taxon>
        <taxon>Spirosoma</taxon>
    </lineage>
</organism>
<accession>A0A1P9X4E4</accession>
<feature type="compositionally biased region" description="Basic and acidic residues" evidence="1">
    <location>
        <begin position="24"/>
        <end position="33"/>
    </location>
</feature>